<proteinExistence type="inferred from homology"/>
<dbReference type="GO" id="GO:0005524">
    <property type="term" value="F:ATP binding"/>
    <property type="evidence" value="ECO:0007669"/>
    <property type="project" value="UniProtKB-KW"/>
</dbReference>
<dbReference type="GO" id="GO:0006310">
    <property type="term" value="P:DNA recombination"/>
    <property type="evidence" value="ECO:0007669"/>
    <property type="project" value="InterPro"/>
</dbReference>
<dbReference type="InterPro" id="IPR004604">
    <property type="entry name" value="DNA_recomb/repair_RecN"/>
</dbReference>
<evidence type="ECO:0000256" key="3">
    <source>
        <dbReference type="ARBA" id="ARBA00021315"/>
    </source>
</evidence>
<dbReference type="GO" id="GO:0009432">
    <property type="term" value="P:SOS response"/>
    <property type="evidence" value="ECO:0007669"/>
    <property type="project" value="TreeGrafter"/>
</dbReference>
<dbReference type="InterPro" id="IPR003395">
    <property type="entry name" value="RecF/RecN/SMC_N"/>
</dbReference>
<organism evidence="12 13">
    <name type="scientific">Muricomes intestini</name>
    <dbReference type="NCBI Taxonomy" id="1796634"/>
    <lineage>
        <taxon>Bacteria</taxon>
        <taxon>Bacillati</taxon>
        <taxon>Bacillota</taxon>
        <taxon>Clostridia</taxon>
        <taxon>Lachnospirales</taxon>
        <taxon>Lachnospiraceae</taxon>
        <taxon>Muricomes</taxon>
    </lineage>
</organism>
<dbReference type="EMBL" id="SLZZ01000009">
    <property type="protein sequence ID" value="TCS79143.1"/>
    <property type="molecule type" value="Genomic_DNA"/>
</dbReference>
<evidence type="ECO:0000256" key="1">
    <source>
        <dbReference type="ARBA" id="ARBA00003618"/>
    </source>
</evidence>
<evidence type="ECO:0000256" key="8">
    <source>
        <dbReference type="ARBA" id="ARBA00033408"/>
    </source>
</evidence>
<dbReference type="GO" id="GO:0006281">
    <property type="term" value="P:DNA repair"/>
    <property type="evidence" value="ECO:0007669"/>
    <property type="project" value="UniProtKB-KW"/>
</dbReference>
<dbReference type="SUPFAM" id="SSF52540">
    <property type="entry name" value="P-loop containing nucleoside triphosphate hydrolases"/>
    <property type="match status" value="1"/>
</dbReference>
<evidence type="ECO:0000313" key="12">
    <source>
        <dbReference type="EMBL" id="TCS79143.1"/>
    </source>
</evidence>
<evidence type="ECO:0000256" key="10">
    <source>
        <dbReference type="SAM" id="Coils"/>
    </source>
</evidence>
<feature type="domain" description="RecF/RecN/SMC N-terminal" evidence="11">
    <location>
        <begin position="5"/>
        <end position="510"/>
    </location>
</feature>
<evidence type="ECO:0000256" key="6">
    <source>
        <dbReference type="ARBA" id="ARBA00022840"/>
    </source>
</evidence>
<dbReference type="InterPro" id="IPR027417">
    <property type="entry name" value="P-loop_NTPase"/>
</dbReference>
<keyword evidence="6" id="KW-0067">ATP-binding</keyword>
<dbReference type="Gene3D" id="3.40.50.300">
    <property type="entry name" value="P-loop containing nucleotide triphosphate hydrolases"/>
    <property type="match status" value="2"/>
</dbReference>
<reference evidence="12 13" key="1">
    <citation type="submission" date="2019-03" db="EMBL/GenBank/DDBJ databases">
        <title>Genomic Encyclopedia of Type Strains, Phase IV (KMG-IV): sequencing the most valuable type-strain genomes for metagenomic binning, comparative biology and taxonomic classification.</title>
        <authorList>
            <person name="Goeker M."/>
        </authorList>
    </citation>
    <scope>NUCLEOTIDE SEQUENCE [LARGE SCALE GENOMIC DNA]</scope>
    <source>
        <strain evidence="12 13">DSM 29489</strain>
    </source>
</reference>
<keyword evidence="5 9" id="KW-0227">DNA damage</keyword>
<dbReference type="PANTHER" id="PTHR11059">
    <property type="entry name" value="DNA REPAIR PROTEIN RECN"/>
    <property type="match status" value="1"/>
</dbReference>
<dbReference type="Proteomes" id="UP000295726">
    <property type="component" value="Unassembled WGS sequence"/>
</dbReference>
<feature type="coiled-coil region" evidence="10">
    <location>
        <begin position="337"/>
        <end position="371"/>
    </location>
</feature>
<dbReference type="CDD" id="cd03241">
    <property type="entry name" value="ABC_RecN"/>
    <property type="match status" value="2"/>
</dbReference>
<evidence type="ECO:0000256" key="2">
    <source>
        <dbReference type="ARBA" id="ARBA00009441"/>
    </source>
</evidence>
<evidence type="ECO:0000259" key="11">
    <source>
        <dbReference type="Pfam" id="PF02463"/>
    </source>
</evidence>
<protein>
    <recommendedName>
        <fullName evidence="3 9">DNA repair protein RecN</fullName>
    </recommendedName>
    <alternativeName>
        <fullName evidence="8 9">Recombination protein N</fullName>
    </alternativeName>
</protein>
<dbReference type="NCBIfam" id="TIGR00634">
    <property type="entry name" value="recN"/>
    <property type="match status" value="1"/>
</dbReference>
<accession>A0A4R3K8L4</accession>
<keyword evidence="4" id="KW-0547">Nucleotide-binding</keyword>
<dbReference type="AlphaFoldDB" id="A0A4R3K8L4"/>
<sequence>MLQYLHVKNLALIDEIEVEFQSGLNILTGETGAGKSIVLGSVGLALGGRYSADMLRKGTGFGLVELMFSVDDDVIEKQLEELDIFPEGGMLVLSRKLMEGRSVSKINGETVNMATLKDVASILIDIYGQHEHQTLLHKKNHLALLDVYAGERVTELKTSVATAFKKFQKCRRDLEASGMDEESRKKEISLAEFEVSEIEEANLQDGEDESLEALYQRMTESRRFTESIAQTYQFTSESASGNASDALSRAIRAFQGVEDCDAAGSALYQQLVEIDSLLNDFNRELSEYAKSFEFSEEEYYETENRLNLLNYLKAKYGNNVNEIKEYCRTKSERLKELKDYENYTAELEKKYADSEKELKKYSAALTKARKEAAHTFVKEIRLGLIDLNFLDVQFEMKVSSIGNYSANGADEGEFYISTNPGEPVKPLGNIASGGELSRIMLAVKAVLADKEDTPTLIFDEIDTGISGITAGRVGEKMRAIGKNRQVICITHLPQIAAMADAHYLIQKEAKSNITKTEIFCLGEQESINELARLLGGAKITAKIMESAAEMKELAKREI</sequence>
<keyword evidence="7 9" id="KW-0234">DNA repair</keyword>
<dbReference type="Pfam" id="PF02463">
    <property type="entry name" value="SMC_N"/>
    <property type="match status" value="1"/>
</dbReference>
<evidence type="ECO:0000256" key="7">
    <source>
        <dbReference type="ARBA" id="ARBA00023204"/>
    </source>
</evidence>
<dbReference type="OrthoDB" id="9806954at2"/>
<comment type="function">
    <text evidence="1 9">May be involved in recombinational repair of damaged DNA.</text>
</comment>
<evidence type="ECO:0000256" key="4">
    <source>
        <dbReference type="ARBA" id="ARBA00022741"/>
    </source>
</evidence>
<dbReference type="PIRSF" id="PIRSF003128">
    <property type="entry name" value="RecN"/>
    <property type="match status" value="1"/>
</dbReference>
<dbReference type="PANTHER" id="PTHR11059:SF0">
    <property type="entry name" value="DNA REPAIR PROTEIN RECN"/>
    <property type="match status" value="1"/>
</dbReference>
<gene>
    <name evidence="12" type="ORF">EDD59_10975</name>
</gene>
<evidence type="ECO:0000256" key="9">
    <source>
        <dbReference type="PIRNR" id="PIRNR003128"/>
    </source>
</evidence>
<name>A0A4R3K8L4_9FIRM</name>
<dbReference type="GO" id="GO:0043590">
    <property type="term" value="C:bacterial nucleoid"/>
    <property type="evidence" value="ECO:0007669"/>
    <property type="project" value="TreeGrafter"/>
</dbReference>
<evidence type="ECO:0000256" key="5">
    <source>
        <dbReference type="ARBA" id="ARBA00022763"/>
    </source>
</evidence>
<dbReference type="RefSeq" id="WP_132380761.1">
    <property type="nucleotide sequence ID" value="NZ_DAIQXH010000008.1"/>
</dbReference>
<keyword evidence="13" id="KW-1185">Reference proteome</keyword>
<evidence type="ECO:0000313" key="13">
    <source>
        <dbReference type="Proteomes" id="UP000295726"/>
    </source>
</evidence>
<keyword evidence="10" id="KW-0175">Coiled coil</keyword>
<comment type="similarity">
    <text evidence="2 9">Belongs to the RecN family.</text>
</comment>
<comment type="caution">
    <text evidence="12">The sequence shown here is derived from an EMBL/GenBank/DDBJ whole genome shotgun (WGS) entry which is preliminary data.</text>
</comment>